<dbReference type="SUPFAM" id="SSF52777">
    <property type="entry name" value="CoA-dependent acyltransferases"/>
    <property type="match status" value="1"/>
</dbReference>
<protein>
    <recommendedName>
        <fullName evidence="10">Dihydrolipoamide acetyltransferase component of pyruvate dehydrogenase complex</fullName>
        <ecNumber evidence="10">2.3.1.-</ecNumber>
    </recommendedName>
</protein>
<dbReference type="InterPro" id="IPR036625">
    <property type="entry name" value="E3-bd_dom_sf"/>
</dbReference>
<evidence type="ECO:0000256" key="10">
    <source>
        <dbReference type="RuleBase" id="RU003423"/>
    </source>
</evidence>
<dbReference type="FunFam" id="2.40.50.100:FF:000013">
    <property type="entry name" value="Dihydrolipoamide acetyltransferase component of pyruvate dehydrogenase complex"/>
    <property type="match status" value="1"/>
</dbReference>
<comment type="cofactor">
    <cofactor evidence="1 10">
        <name>(R)-lipoate</name>
        <dbReference type="ChEBI" id="CHEBI:83088"/>
    </cofactor>
</comment>
<dbReference type="SUPFAM" id="SSF51230">
    <property type="entry name" value="Single hybrid motif"/>
    <property type="match status" value="1"/>
</dbReference>
<evidence type="ECO:0000256" key="9">
    <source>
        <dbReference type="ARBA" id="ARBA00051775"/>
    </source>
</evidence>
<keyword evidence="6" id="KW-0809">Transit peptide</keyword>
<dbReference type="SUPFAM" id="SSF47005">
    <property type="entry name" value="Peripheral subunit-binding domain of 2-oxo acid dehydrogenase complex"/>
    <property type="match status" value="1"/>
</dbReference>
<proteinExistence type="inferred from homology"/>
<feature type="domain" description="Lipoyl-binding" evidence="11">
    <location>
        <begin position="26"/>
        <end position="105"/>
    </location>
</feature>
<evidence type="ECO:0000259" key="12">
    <source>
        <dbReference type="PROSITE" id="PS51826"/>
    </source>
</evidence>
<feature type="domain" description="Peripheral subunit-binding (PSBD)" evidence="12">
    <location>
        <begin position="180"/>
        <end position="217"/>
    </location>
</feature>
<dbReference type="EMBL" id="LSSL01003111">
    <property type="protein sequence ID" value="OLY80806.1"/>
    <property type="molecule type" value="Genomic_DNA"/>
</dbReference>
<evidence type="ECO:0000256" key="8">
    <source>
        <dbReference type="ARBA" id="ARBA00023315"/>
    </source>
</evidence>
<comment type="similarity">
    <text evidence="3 10">Belongs to the 2-oxoacid dehydrogenase family.</text>
</comment>
<dbReference type="GO" id="GO:0045333">
    <property type="term" value="P:cellular respiration"/>
    <property type="evidence" value="ECO:0007669"/>
    <property type="project" value="UniProtKB-ARBA"/>
</dbReference>
<evidence type="ECO:0000256" key="7">
    <source>
        <dbReference type="ARBA" id="ARBA00023128"/>
    </source>
</evidence>
<dbReference type="GO" id="GO:0043754">
    <property type="term" value="F:dihydrolipoamide branched chain acyltransferase activity"/>
    <property type="evidence" value="ECO:0007669"/>
    <property type="project" value="UniProtKB-EC"/>
</dbReference>
<evidence type="ECO:0000256" key="2">
    <source>
        <dbReference type="ARBA" id="ARBA00004305"/>
    </source>
</evidence>
<reference evidence="13 14" key="1">
    <citation type="journal article" date="2016" name="Mol. Biol. Evol.">
        <title>Genome-Wide Survey of Gut Fungi (Harpellales) Reveals the First Horizontally Transferred Ubiquitin Gene from a Mosquito Host.</title>
        <authorList>
            <person name="Wang Y."/>
            <person name="White M.M."/>
            <person name="Kvist S."/>
            <person name="Moncalvo J.M."/>
        </authorList>
    </citation>
    <scope>NUCLEOTIDE SEQUENCE [LARGE SCALE GENOMIC DNA]</scope>
    <source>
        <strain evidence="13 14">ALG-7-W6</strain>
    </source>
</reference>
<dbReference type="GO" id="GO:0005829">
    <property type="term" value="C:cytosol"/>
    <property type="evidence" value="ECO:0007669"/>
    <property type="project" value="UniProtKB-ARBA"/>
</dbReference>
<dbReference type="Gene3D" id="4.10.320.10">
    <property type="entry name" value="E3-binding domain"/>
    <property type="match status" value="1"/>
</dbReference>
<dbReference type="PROSITE" id="PS50968">
    <property type="entry name" value="BIOTINYL_LIPOYL"/>
    <property type="match status" value="1"/>
</dbReference>
<keyword evidence="14" id="KW-1185">Reference proteome</keyword>
<keyword evidence="4 10" id="KW-0808">Transferase</keyword>
<dbReference type="GO" id="GO:0031405">
    <property type="term" value="F:lipoic acid binding"/>
    <property type="evidence" value="ECO:0007669"/>
    <property type="project" value="TreeGrafter"/>
</dbReference>
<dbReference type="InterPro" id="IPR011053">
    <property type="entry name" value="Single_hybrid_motif"/>
</dbReference>
<sequence length="484" mass="53078">MSLIPSLTFKIAPRPILFKKFSVYNYNRIVVPYKLADIGEGITECEIIQWYIKVGDKVAQFDKICEVQSDKATVEITSRYDGVIKELFYAENEMAIVGTPLLSIDLDESAEAPAGTAPISVEDYSQQCDTNIPETLLKSETDSVAGNTTATIPQIQTSYNGHGNTESMEEHTGLSNEPIHSTPAVRFLAKERGINLSKVKGTGKNGRITKEDLFSFSEQKTARDSVQPTTQQPVLNETQSESSIVKLTSIQRAMFKSMTASLSIPHFGLSEEIEMDEIIKHRTEINKFLLETLHPVGKVSFLPFFIKAASMSLSQYPIINAKLVVSGRDGQPLKEPHLVYNQSHNIGIAIDTKIGLLVPNIKDVQSKSILDISSEIQSLIKQANSGSLSVDTLKNSTFTISNVGNIGSSTVLSPVIVPDQVSIGAFGKISTVPRFVDSVVVPKSVLLANWRADHRVIDGATLARFSSHFKLLLEHPAIMAANMR</sequence>
<dbReference type="InterPro" id="IPR001078">
    <property type="entry name" value="2-oxoacid_DH_actylTfrase"/>
</dbReference>
<dbReference type="GO" id="GO:0016407">
    <property type="term" value="F:acetyltransferase activity"/>
    <property type="evidence" value="ECO:0007669"/>
    <property type="project" value="TreeGrafter"/>
</dbReference>
<evidence type="ECO:0000259" key="11">
    <source>
        <dbReference type="PROSITE" id="PS50968"/>
    </source>
</evidence>
<comment type="caution">
    <text evidence="13">The sequence shown here is derived from an EMBL/GenBank/DDBJ whole genome shotgun (WGS) entry which is preliminary data.</text>
</comment>
<dbReference type="FunFam" id="4.10.320.10:FF:000002">
    <property type="entry name" value="Dihydrolipoamide acetyltransferase component of pyruvate dehydrogenase complex"/>
    <property type="match status" value="1"/>
</dbReference>
<name>A0A1R0GV64_9FUNG</name>
<keyword evidence="7" id="KW-0496">Mitochondrion</keyword>
<comment type="catalytic activity">
    <reaction evidence="9">
        <text>N(6)-[(R)-dihydrolipoyl]-L-lysyl-[protein] + 2-methylpropanoyl-CoA = N(6)-[(R)-S(8)-2-methylpropanoyldihydrolipoyl]-L-lysyl-[protein] + CoA</text>
        <dbReference type="Rhea" id="RHEA:18865"/>
        <dbReference type="Rhea" id="RHEA-COMP:10475"/>
        <dbReference type="Rhea" id="RHEA-COMP:10497"/>
        <dbReference type="ChEBI" id="CHEBI:57287"/>
        <dbReference type="ChEBI" id="CHEBI:57338"/>
        <dbReference type="ChEBI" id="CHEBI:83100"/>
        <dbReference type="ChEBI" id="CHEBI:83142"/>
        <dbReference type="EC" id="2.3.1.168"/>
    </reaction>
    <physiologicalReaction direction="left-to-right" evidence="9">
        <dbReference type="Rhea" id="RHEA:18866"/>
    </physiologicalReaction>
</comment>
<dbReference type="InterPro" id="IPR003016">
    <property type="entry name" value="2-oxoA_DH_lipoyl-BS"/>
</dbReference>
<dbReference type="InterPro" id="IPR050743">
    <property type="entry name" value="2-oxoacid_DH_E2_comp"/>
</dbReference>
<dbReference type="Gene3D" id="2.40.50.100">
    <property type="match status" value="1"/>
</dbReference>
<evidence type="ECO:0000256" key="1">
    <source>
        <dbReference type="ARBA" id="ARBA00001938"/>
    </source>
</evidence>
<dbReference type="InterPro" id="IPR000089">
    <property type="entry name" value="Biotin_lipoyl"/>
</dbReference>
<dbReference type="PROSITE" id="PS51826">
    <property type="entry name" value="PSBD"/>
    <property type="match status" value="1"/>
</dbReference>
<dbReference type="InterPro" id="IPR004167">
    <property type="entry name" value="PSBD"/>
</dbReference>
<evidence type="ECO:0000256" key="6">
    <source>
        <dbReference type="ARBA" id="ARBA00022946"/>
    </source>
</evidence>
<dbReference type="GO" id="GO:0005759">
    <property type="term" value="C:mitochondrial matrix"/>
    <property type="evidence" value="ECO:0007669"/>
    <property type="project" value="UniProtKB-SubCell"/>
</dbReference>
<accession>A0A1R0GV64</accession>
<evidence type="ECO:0000256" key="5">
    <source>
        <dbReference type="ARBA" id="ARBA00022823"/>
    </source>
</evidence>
<dbReference type="STRING" id="133383.A0A1R0GV64"/>
<dbReference type="FunFam" id="3.30.559.10:FF:000007">
    <property type="entry name" value="Dihydrolipoamide acetyltransferase component of pyruvate dehydrogenase complex"/>
    <property type="match status" value="1"/>
</dbReference>
<dbReference type="PANTHER" id="PTHR43178">
    <property type="entry name" value="DIHYDROLIPOAMIDE ACETYLTRANSFERASE COMPONENT OF PYRUVATE DEHYDROGENASE COMPLEX"/>
    <property type="match status" value="1"/>
</dbReference>
<evidence type="ECO:0000313" key="13">
    <source>
        <dbReference type="EMBL" id="OLY80806.1"/>
    </source>
</evidence>
<evidence type="ECO:0000313" key="14">
    <source>
        <dbReference type="Proteomes" id="UP000187455"/>
    </source>
</evidence>
<dbReference type="AlphaFoldDB" id="A0A1R0GV64"/>
<keyword evidence="5 10" id="KW-0450">Lipoyl</keyword>
<dbReference type="PROSITE" id="PS00189">
    <property type="entry name" value="LIPOYL"/>
    <property type="match status" value="1"/>
</dbReference>
<evidence type="ECO:0000256" key="3">
    <source>
        <dbReference type="ARBA" id="ARBA00007317"/>
    </source>
</evidence>
<dbReference type="Proteomes" id="UP000187455">
    <property type="component" value="Unassembled WGS sequence"/>
</dbReference>
<comment type="subcellular location">
    <subcellularLocation>
        <location evidence="2">Mitochondrion matrix</location>
    </subcellularLocation>
</comment>
<organism evidence="13 14">
    <name type="scientific">Smittium mucronatum</name>
    <dbReference type="NCBI Taxonomy" id="133383"/>
    <lineage>
        <taxon>Eukaryota</taxon>
        <taxon>Fungi</taxon>
        <taxon>Fungi incertae sedis</taxon>
        <taxon>Zoopagomycota</taxon>
        <taxon>Kickxellomycotina</taxon>
        <taxon>Harpellomycetes</taxon>
        <taxon>Harpellales</taxon>
        <taxon>Legeriomycetaceae</taxon>
        <taxon>Smittium</taxon>
    </lineage>
</organism>
<evidence type="ECO:0000256" key="4">
    <source>
        <dbReference type="ARBA" id="ARBA00022679"/>
    </source>
</evidence>
<gene>
    <name evidence="13" type="ORF">AYI68_g5092</name>
</gene>
<dbReference type="Pfam" id="PF00364">
    <property type="entry name" value="Biotin_lipoyl"/>
    <property type="match status" value="1"/>
</dbReference>
<dbReference type="Gene3D" id="3.30.559.10">
    <property type="entry name" value="Chloramphenicol acetyltransferase-like domain"/>
    <property type="match status" value="1"/>
</dbReference>
<keyword evidence="8 10" id="KW-0012">Acyltransferase</keyword>
<dbReference type="Pfam" id="PF02817">
    <property type="entry name" value="E3_binding"/>
    <property type="match status" value="1"/>
</dbReference>
<dbReference type="InterPro" id="IPR023213">
    <property type="entry name" value="CAT-like_dom_sf"/>
</dbReference>
<dbReference type="CDD" id="cd06849">
    <property type="entry name" value="lipoyl_domain"/>
    <property type="match status" value="1"/>
</dbReference>
<dbReference type="OrthoDB" id="15567at2759"/>
<dbReference type="PANTHER" id="PTHR43178:SF5">
    <property type="entry name" value="LIPOAMIDE ACYLTRANSFERASE COMPONENT OF BRANCHED-CHAIN ALPHA-KETO ACID DEHYDROGENASE COMPLEX, MITOCHONDRIAL"/>
    <property type="match status" value="1"/>
</dbReference>
<dbReference type="EC" id="2.3.1.-" evidence="10"/>
<dbReference type="Pfam" id="PF00198">
    <property type="entry name" value="2-oxoacid_dh"/>
    <property type="match status" value="1"/>
</dbReference>